<dbReference type="EMBL" id="JAQGDS010000003">
    <property type="protein sequence ID" value="KAJ6262348.1"/>
    <property type="molecule type" value="Genomic_DNA"/>
</dbReference>
<evidence type="ECO:0000313" key="2">
    <source>
        <dbReference type="Proteomes" id="UP001221413"/>
    </source>
</evidence>
<gene>
    <name evidence="1" type="ORF">Dda_3155</name>
</gene>
<organism evidence="1 2">
    <name type="scientific">Drechslerella dactyloides</name>
    <name type="common">Nematode-trapping fungus</name>
    <name type="synonym">Arthrobotrys dactyloides</name>
    <dbReference type="NCBI Taxonomy" id="74499"/>
    <lineage>
        <taxon>Eukaryota</taxon>
        <taxon>Fungi</taxon>
        <taxon>Dikarya</taxon>
        <taxon>Ascomycota</taxon>
        <taxon>Pezizomycotina</taxon>
        <taxon>Orbiliomycetes</taxon>
        <taxon>Orbiliales</taxon>
        <taxon>Orbiliaceae</taxon>
        <taxon>Drechslerella</taxon>
    </lineage>
</organism>
<sequence>MRAAEFRGAQLPPEKVADAEWSDKLGVSPLPTVANPGSRKGYILAQEVTQEMLLQVTKVGVGAVRVFFSADSISDAGHVMVTETG</sequence>
<protein>
    <submittedName>
        <fullName evidence="1">Uncharacterized protein</fullName>
    </submittedName>
</protein>
<name>A0AAD6J0U0_DREDA</name>
<evidence type="ECO:0000313" key="1">
    <source>
        <dbReference type="EMBL" id="KAJ6262348.1"/>
    </source>
</evidence>
<comment type="caution">
    <text evidence="1">The sequence shown here is derived from an EMBL/GenBank/DDBJ whole genome shotgun (WGS) entry which is preliminary data.</text>
</comment>
<keyword evidence="2" id="KW-1185">Reference proteome</keyword>
<proteinExistence type="predicted"/>
<accession>A0AAD6J0U0</accession>
<dbReference type="AlphaFoldDB" id="A0AAD6J0U0"/>
<dbReference type="Proteomes" id="UP001221413">
    <property type="component" value="Unassembled WGS sequence"/>
</dbReference>
<reference evidence="1" key="1">
    <citation type="submission" date="2023-01" db="EMBL/GenBank/DDBJ databases">
        <title>The chitinases involved in constricting ring structure development in the nematode-trapping fungus Drechslerella dactyloides.</title>
        <authorList>
            <person name="Wang R."/>
            <person name="Zhang L."/>
            <person name="Tang P."/>
            <person name="Li S."/>
            <person name="Liang L."/>
        </authorList>
    </citation>
    <scope>NUCLEOTIDE SEQUENCE</scope>
    <source>
        <strain evidence="1">YMF1.00031</strain>
    </source>
</reference>